<dbReference type="SUPFAM" id="SSF143456">
    <property type="entry name" value="VC0467-like"/>
    <property type="match status" value="1"/>
</dbReference>
<comment type="similarity">
    <text evidence="1">Belongs to the UPF0301 (AlgH) family.</text>
</comment>
<dbReference type="Gene3D" id="3.40.1740.10">
    <property type="entry name" value="VC0467-like"/>
    <property type="match status" value="1"/>
</dbReference>
<reference evidence="2 3" key="1">
    <citation type="submission" date="2016-03" db="EMBL/GenBank/DDBJ databases">
        <title>Shallow-sea hydrothermal system.</title>
        <authorList>
            <person name="Tang K."/>
        </authorList>
    </citation>
    <scope>NUCLEOTIDE SEQUENCE [LARGE SCALE GENOMIC DNA]</scope>
    <source>
        <strain evidence="2 3">JLT9</strain>
    </source>
</reference>
<proteinExistence type="inferred from homology"/>
<dbReference type="EMBL" id="CP014989">
    <property type="protein sequence ID" value="ANS80616.1"/>
    <property type="molecule type" value="Genomic_DNA"/>
</dbReference>
<dbReference type="AlphaFoldDB" id="A0A1B1NGQ7"/>
<evidence type="ECO:0000313" key="2">
    <source>
        <dbReference type="EMBL" id="ANS80616.1"/>
    </source>
</evidence>
<sequence>MSTRSPELAVGQLLVATPLTGEPFAGSVVLVLHHDEDGAHGLVLNQPMEASVDAVLPEWQPFVTEPGVLFRGGPVGRDTAMGLVSVPGHDPGDPPLGTQLLFGGIGLVDLDAPAPLVVPELGAFRIFVGYSGWAAGQLDSEIRQGAWQVVPREPRDPFREETEDLWRDVLLRQRSAASFLVTFTEHPDRN</sequence>
<dbReference type="Proteomes" id="UP000092482">
    <property type="component" value="Chromosome"/>
</dbReference>
<keyword evidence="3" id="KW-1185">Reference proteome</keyword>
<name>A0A1B1NGQ7_9MICO</name>
<dbReference type="KEGG" id="serj:SGUI_3220"/>
<gene>
    <name evidence="2" type="ORF">SGUI_3220</name>
</gene>
<dbReference type="PANTHER" id="PTHR30327">
    <property type="entry name" value="UNCHARACTERIZED PROTEIN YQGE"/>
    <property type="match status" value="1"/>
</dbReference>
<dbReference type="Pfam" id="PF02622">
    <property type="entry name" value="DUF179"/>
    <property type="match status" value="1"/>
</dbReference>
<protein>
    <submittedName>
        <fullName evidence="2">UPF0301 protein YqgE</fullName>
    </submittedName>
</protein>
<dbReference type="InterPro" id="IPR003774">
    <property type="entry name" value="AlgH-like"/>
</dbReference>
<evidence type="ECO:0000256" key="1">
    <source>
        <dbReference type="ARBA" id="ARBA00009600"/>
    </source>
</evidence>
<dbReference type="PATRIC" id="fig|1758689.4.peg.3361"/>
<dbReference type="RefSeq" id="WP_191090927.1">
    <property type="nucleotide sequence ID" value="NZ_CP014989.1"/>
</dbReference>
<evidence type="ECO:0000313" key="3">
    <source>
        <dbReference type="Proteomes" id="UP000092482"/>
    </source>
</evidence>
<dbReference type="GO" id="GO:0005829">
    <property type="term" value="C:cytosol"/>
    <property type="evidence" value="ECO:0007669"/>
    <property type="project" value="TreeGrafter"/>
</dbReference>
<dbReference type="PANTHER" id="PTHR30327:SF1">
    <property type="entry name" value="UPF0301 PROTEIN YQGE"/>
    <property type="match status" value="1"/>
</dbReference>
<accession>A0A1B1NGQ7</accession>
<dbReference type="STRING" id="1758689.SGUI_3220"/>
<organism evidence="2 3">
    <name type="scientific">Serinicoccus hydrothermalis</name>
    <dbReference type="NCBI Taxonomy" id="1758689"/>
    <lineage>
        <taxon>Bacteria</taxon>
        <taxon>Bacillati</taxon>
        <taxon>Actinomycetota</taxon>
        <taxon>Actinomycetes</taxon>
        <taxon>Micrococcales</taxon>
        <taxon>Ornithinimicrobiaceae</taxon>
        <taxon>Serinicoccus</taxon>
    </lineage>
</organism>